<gene>
    <name evidence="9" type="ORF">OSB1V03_LOCUS8380</name>
</gene>
<dbReference type="FunFam" id="3.40.50.300:FF:001119">
    <property type="entry name" value="Iron-sulfur cluster carrier protein"/>
    <property type="match status" value="1"/>
</dbReference>
<keyword evidence="4 8" id="KW-0547">Nucleotide-binding</keyword>
<accession>A0A7R9KRC9</accession>
<dbReference type="InterPro" id="IPR027417">
    <property type="entry name" value="P-loop_NTPase"/>
</dbReference>
<evidence type="ECO:0000256" key="7">
    <source>
        <dbReference type="ARBA" id="ARBA00023014"/>
    </source>
</evidence>
<name>A0A7R9KRC9_9ACAR</name>
<comment type="cofactor">
    <cofactor evidence="8">
        <name>[4Fe-4S] cluster</name>
        <dbReference type="ChEBI" id="CHEBI:49883"/>
    </cofactor>
    <text evidence="8">Binds 4 [4Fe-4S] clusters per heterotetramer. Contains two stable clusters in the N-termini of NUBP1 and two labile, bridging clusters between subunits of the NUBP1-NUBP2 heterotetramer.</text>
</comment>
<evidence type="ECO:0000256" key="4">
    <source>
        <dbReference type="ARBA" id="ARBA00022741"/>
    </source>
</evidence>
<feature type="binding site" evidence="8">
    <location>
        <position position="22"/>
    </location>
    <ligand>
        <name>[4Fe-4S] cluster</name>
        <dbReference type="ChEBI" id="CHEBI:49883"/>
        <label>1</label>
    </ligand>
</feature>
<dbReference type="AlphaFoldDB" id="A0A7R9KRC9"/>
<dbReference type="SUPFAM" id="SSF52540">
    <property type="entry name" value="P-loop containing nucleoside triphosphate hydrolases"/>
    <property type="match status" value="1"/>
</dbReference>
<dbReference type="GO" id="GO:0005524">
    <property type="term" value="F:ATP binding"/>
    <property type="evidence" value="ECO:0007669"/>
    <property type="project" value="UniProtKB-KW"/>
</dbReference>
<dbReference type="Proteomes" id="UP000759131">
    <property type="component" value="Unassembled WGS sequence"/>
</dbReference>
<evidence type="ECO:0000256" key="6">
    <source>
        <dbReference type="ARBA" id="ARBA00023004"/>
    </source>
</evidence>
<dbReference type="PANTHER" id="PTHR23264">
    <property type="entry name" value="NUCLEOTIDE-BINDING PROTEIN NBP35 YEAST -RELATED"/>
    <property type="match status" value="1"/>
</dbReference>
<dbReference type="EMBL" id="OC859794">
    <property type="protein sequence ID" value="CAD7627956.1"/>
    <property type="molecule type" value="Genomic_DNA"/>
</dbReference>
<reference evidence="9" key="1">
    <citation type="submission" date="2020-11" db="EMBL/GenBank/DDBJ databases">
        <authorList>
            <person name="Tran Van P."/>
        </authorList>
    </citation>
    <scope>NUCLEOTIDE SEQUENCE</scope>
</reference>
<proteinExistence type="inferred from homology"/>
<feature type="binding site" evidence="8">
    <location>
        <begin position="63"/>
        <end position="70"/>
    </location>
    <ligand>
        <name>ATP</name>
        <dbReference type="ChEBI" id="CHEBI:30616"/>
    </ligand>
</feature>
<evidence type="ECO:0000256" key="5">
    <source>
        <dbReference type="ARBA" id="ARBA00022840"/>
    </source>
</evidence>
<dbReference type="InterPro" id="IPR028601">
    <property type="entry name" value="NUBP1/Nbp35"/>
</dbReference>
<comment type="function">
    <text evidence="8">Component of the cytosolic iron-sulfur (Fe/S) protein assembly (CIA) machinery. Required for maturation of extramitochondrial Fe-S proteins. The NUBP1-NUBP2 heterotetramer forms a Fe-S scaffold complex, mediating the de novo assembly of an Fe-S cluster and its transfer to target apoproteins.</text>
</comment>
<organism evidence="9">
    <name type="scientific">Medioppia subpectinata</name>
    <dbReference type="NCBI Taxonomy" id="1979941"/>
    <lineage>
        <taxon>Eukaryota</taxon>
        <taxon>Metazoa</taxon>
        <taxon>Ecdysozoa</taxon>
        <taxon>Arthropoda</taxon>
        <taxon>Chelicerata</taxon>
        <taxon>Arachnida</taxon>
        <taxon>Acari</taxon>
        <taxon>Acariformes</taxon>
        <taxon>Sarcoptiformes</taxon>
        <taxon>Oribatida</taxon>
        <taxon>Brachypylina</taxon>
        <taxon>Oppioidea</taxon>
        <taxon>Oppiidae</taxon>
        <taxon>Medioppia</taxon>
    </lineage>
</organism>
<evidence type="ECO:0000313" key="10">
    <source>
        <dbReference type="Proteomes" id="UP000759131"/>
    </source>
</evidence>
<evidence type="ECO:0000313" key="9">
    <source>
        <dbReference type="EMBL" id="CAD7627956.1"/>
    </source>
</evidence>
<evidence type="ECO:0000256" key="2">
    <source>
        <dbReference type="ARBA" id="ARBA00022490"/>
    </source>
</evidence>
<feature type="binding site" evidence="8">
    <location>
        <position position="31"/>
    </location>
    <ligand>
        <name>[4Fe-4S] cluster</name>
        <dbReference type="ChEBI" id="CHEBI:49883"/>
        <label>1</label>
    </ligand>
</feature>
<keyword evidence="10" id="KW-1185">Reference proteome</keyword>
<feature type="binding site" evidence="8">
    <location>
        <position position="240"/>
    </location>
    <ligand>
        <name>[4Fe-4S] cluster</name>
        <dbReference type="ChEBI" id="CHEBI:49883"/>
        <label>2</label>
        <note>ligand shared with heterodimeric partner</note>
    </ligand>
</feature>
<feature type="binding site" evidence="8">
    <location>
        <position position="8"/>
    </location>
    <ligand>
        <name>[4Fe-4S] cluster</name>
        <dbReference type="ChEBI" id="CHEBI:49883"/>
        <label>1</label>
    </ligand>
</feature>
<feature type="binding site" evidence="8">
    <location>
        <position position="237"/>
    </location>
    <ligand>
        <name>[4Fe-4S] cluster</name>
        <dbReference type="ChEBI" id="CHEBI:49883"/>
        <label>2</label>
        <note>ligand shared with heterodimeric partner</note>
    </ligand>
</feature>
<dbReference type="HAMAP" id="MF_03038">
    <property type="entry name" value="NUBP1"/>
    <property type="match status" value="1"/>
</dbReference>
<dbReference type="GO" id="GO:0051539">
    <property type="term" value="F:4 iron, 4 sulfur cluster binding"/>
    <property type="evidence" value="ECO:0007669"/>
    <property type="project" value="UniProtKB-UniRule"/>
</dbReference>
<dbReference type="CDD" id="cd02037">
    <property type="entry name" value="Mrp_NBP35"/>
    <property type="match status" value="1"/>
</dbReference>
<dbReference type="GO" id="GO:0005829">
    <property type="term" value="C:cytosol"/>
    <property type="evidence" value="ECO:0007669"/>
    <property type="project" value="TreeGrafter"/>
</dbReference>
<dbReference type="GO" id="GO:0046872">
    <property type="term" value="F:metal ion binding"/>
    <property type="evidence" value="ECO:0007669"/>
    <property type="project" value="UniProtKB-KW"/>
</dbReference>
<keyword evidence="6 8" id="KW-0408">Iron</keyword>
<keyword evidence="7 8" id="KW-0411">Iron-sulfur</keyword>
<dbReference type="Gene3D" id="3.40.50.300">
    <property type="entry name" value="P-loop containing nucleotide triphosphate hydrolases"/>
    <property type="match status" value="1"/>
</dbReference>
<comment type="subunit">
    <text evidence="8">Heterotetramer of 2 NUBP1 and 2 NUBP2 chains.</text>
</comment>
<protein>
    <recommendedName>
        <fullName evidence="8">Cytosolic Fe-S cluster assembly factor NUBP1 homolog</fullName>
    </recommendedName>
</protein>
<dbReference type="GO" id="GO:0140663">
    <property type="term" value="F:ATP-dependent FeS chaperone activity"/>
    <property type="evidence" value="ECO:0007669"/>
    <property type="project" value="InterPro"/>
</dbReference>
<dbReference type="HAMAP" id="MF_02040">
    <property type="entry name" value="Mrp_NBP35"/>
    <property type="match status" value="1"/>
</dbReference>
<dbReference type="PANTHER" id="PTHR23264:SF35">
    <property type="entry name" value="CYTOSOLIC FE-S CLUSTER ASSEMBLY FACTOR NUBP1"/>
    <property type="match status" value="1"/>
</dbReference>
<keyword evidence="5 8" id="KW-0067">ATP-binding</keyword>
<keyword evidence="2 8" id="KW-0963">Cytoplasm</keyword>
<keyword evidence="3 8" id="KW-0479">Metal-binding</keyword>
<dbReference type="InterPro" id="IPR033756">
    <property type="entry name" value="YlxH/NBP35"/>
</dbReference>
<comment type="subcellular location">
    <subcellularLocation>
        <location evidence="8">Cytoplasm</location>
    </subcellularLocation>
</comment>
<keyword evidence="1 8" id="KW-0004">4Fe-4S</keyword>
<feature type="binding site" evidence="8">
    <location>
        <position position="25"/>
    </location>
    <ligand>
        <name>[4Fe-4S] cluster</name>
        <dbReference type="ChEBI" id="CHEBI:49883"/>
        <label>1</label>
    </ligand>
</feature>
<evidence type="ECO:0000256" key="1">
    <source>
        <dbReference type="ARBA" id="ARBA00022485"/>
    </source>
</evidence>
<dbReference type="InterPro" id="IPR000808">
    <property type="entry name" value="Mrp-like_CS"/>
</dbReference>
<sequence>MEVPPEHCPGVESADAGKADACAGCPNRGICSSGDLQTGPDPKVAEIAAKLMNVKHIVLVMSGKGGVGKSTVSSLLARYLATDKTVNVGLLDVDICGPSIPKTMGVEGEEVHQSMSGWSPIYVSDNLSVMSCGFLLSSADDAVIWRGPKKNTIIKQFLADVDWDRLDYLVVDTPPGTSDEHLSLVSYLKQCSNLRGVIIVTTPQEIALMDVRKQIDFCRRVGLNVLGVVENMTAFLCPNCHKESTIFKPSVDGMNQLLEKGIPLLGRIPLDPMIGKACDEAIDVFENNKDSKTITAFEAIGHHLVKVLNDLNHE</sequence>
<dbReference type="InterPro" id="IPR019591">
    <property type="entry name" value="Mrp/NBP35_ATP-bd"/>
</dbReference>
<evidence type="ECO:0000256" key="3">
    <source>
        <dbReference type="ARBA" id="ARBA00022723"/>
    </source>
</evidence>
<dbReference type="PROSITE" id="PS01215">
    <property type="entry name" value="MRP"/>
    <property type="match status" value="1"/>
</dbReference>
<dbReference type="OrthoDB" id="1741334at2759"/>
<evidence type="ECO:0000256" key="8">
    <source>
        <dbReference type="HAMAP-Rule" id="MF_03038"/>
    </source>
</evidence>
<dbReference type="GO" id="GO:0016226">
    <property type="term" value="P:iron-sulfur cluster assembly"/>
    <property type="evidence" value="ECO:0007669"/>
    <property type="project" value="UniProtKB-UniRule"/>
</dbReference>
<dbReference type="EMBL" id="CAJPIZ010005219">
    <property type="protein sequence ID" value="CAG2108386.1"/>
    <property type="molecule type" value="Genomic_DNA"/>
</dbReference>
<comment type="similarity">
    <text evidence="8">Belongs to the Mrp/NBP35 ATP-binding proteins family. NUBP1/NBP35 subfamily.</text>
</comment>
<dbReference type="Pfam" id="PF10609">
    <property type="entry name" value="ParA"/>
    <property type="match status" value="1"/>
</dbReference>